<protein>
    <submittedName>
        <fullName evidence="1">Alpha-hydroxy-acid oxidizing protein</fullName>
    </submittedName>
</protein>
<dbReference type="AlphaFoldDB" id="A0A6A1I7Z8"/>
<proteinExistence type="predicted"/>
<dbReference type="EMBL" id="VVZA01000112">
    <property type="protein sequence ID" value="KAA5398723.1"/>
    <property type="molecule type" value="Genomic_DNA"/>
</dbReference>
<reference evidence="1 2" key="1">
    <citation type="journal article" date="2019" name="Nat. Med.">
        <title>A library of human gut bacterial isolates paired with longitudinal multiomics data enables mechanistic microbiome research.</title>
        <authorList>
            <person name="Poyet M."/>
            <person name="Groussin M."/>
            <person name="Gibbons S.M."/>
            <person name="Avila-Pacheco J."/>
            <person name="Jiang X."/>
            <person name="Kearney S.M."/>
            <person name="Perrotta A.R."/>
            <person name="Berdy B."/>
            <person name="Zhao S."/>
            <person name="Lieberman T.D."/>
            <person name="Swanson P.K."/>
            <person name="Smith M."/>
            <person name="Roesemann S."/>
            <person name="Alexander J.E."/>
            <person name="Rich S.A."/>
            <person name="Livny J."/>
            <person name="Vlamakis H."/>
            <person name="Clish C."/>
            <person name="Bullock K."/>
            <person name="Deik A."/>
            <person name="Scott J."/>
            <person name="Pierce K.A."/>
            <person name="Xavier R.J."/>
            <person name="Alm E.J."/>
        </authorList>
    </citation>
    <scope>NUCLEOTIDE SEQUENCE [LARGE SCALE GENOMIC DNA]</scope>
    <source>
        <strain evidence="1 2">BIOML-A4</strain>
    </source>
</reference>
<organism evidence="1 2">
    <name type="scientific">Phocaeicola dorei</name>
    <dbReference type="NCBI Taxonomy" id="357276"/>
    <lineage>
        <taxon>Bacteria</taxon>
        <taxon>Pseudomonadati</taxon>
        <taxon>Bacteroidota</taxon>
        <taxon>Bacteroidia</taxon>
        <taxon>Bacteroidales</taxon>
        <taxon>Bacteroidaceae</taxon>
        <taxon>Phocaeicola</taxon>
    </lineage>
</organism>
<evidence type="ECO:0000313" key="1">
    <source>
        <dbReference type="EMBL" id="KAA5398723.1"/>
    </source>
</evidence>
<dbReference type="Proteomes" id="UP000441162">
    <property type="component" value="Unassembled WGS sequence"/>
</dbReference>
<comment type="caution">
    <text evidence="1">The sequence shown here is derived from an EMBL/GenBank/DDBJ whole genome shotgun (WGS) entry which is preliminary data.</text>
</comment>
<feature type="non-terminal residue" evidence="1">
    <location>
        <position position="1"/>
    </location>
</feature>
<name>A0A6A1I7Z8_9BACT</name>
<sequence length="33" mass="3736">VYIEKLAAELKDTMAMCGAFTLKEITSEMVRRS</sequence>
<gene>
    <name evidence="1" type="ORF">F2Y51_24565</name>
</gene>
<accession>A0A6A1I7Z8</accession>
<evidence type="ECO:0000313" key="2">
    <source>
        <dbReference type="Proteomes" id="UP000441162"/>
    </source>
</evidence>